<name>A0ABT5JTK1_9SPHN</name>
<evidence type="ECO:0008006" key="4">
    <source>
        <dbReference type="Google" id="ProtNLM"/>
    </source>
</evidence>
<keyword evidence="1" id="KW-0732">Signal</keyword>
<evidence type="ECO:0000313" key="3">
    <source>
        <dbReference type="Proteomes" id="UP001216558"/>
    </source>
</evidence>
<keyword evidence="3" id="KW-1185">Reference proteome</keyword>
<proteinExistence type="predicted"/>
<protein>
    <recommendedName>
        <fullName evidence="4">DUF2059 domain-containing protein</fullName>
    </recommendedName>
</protein>
<evidence type="ECO:0000256" key="1">
    <source>
        <dbReference type="SAM" id="SignalP"/>
    </source>
</evidence>
<reference evidence="2 3" key="1">
    <citation type="submission" date="2022-10" db="EMBL/GenBank/DDBJ databases">
        <title>Erythrobacter sp. sf7 Genome sequencing.</title>
        <authorList>
            <person name="Park S."/>
        </authorList>
    </citation>
    <scope>NUCLEOTIDE SEQUENCE [LARGE SCALE GENOMIC DNA]</scope>
    <source>
        <strain evidence="3">sf7</strain>
    </source>
</reference>
<feature type="chain" id="PRO_5046350866" description="DUF2059 domain-containing protein" evidence="1">
    <location>
        <begin position="25"/>
        <end position="267"/>
    </location>
</feature>
<comment type="caution">
    <text evidence="2">The sequence shown here is derived from an EMBL/GenBank/DDBJ whole genome shotgun (WGS) entry which is preliminary data.</text>
</comment>
<dbReference type="EMBL" id="JAQQXQ010000015">
    <property type="protein sequence ID" value="MDC8755894.1"/>
    <property type="molecule type" value="Genomic_DNA"/>
</dbReference>
<accession>A0ABT5JTK1</accession>
<evidence type="ECO:0000313" key="2">
    <source>
        <dbReference type="EMBL" id="MDC8755894.1"/>
    </source>
</evidence>
<organism evidence="2 3">
    <name type="scientific">Erythrobacter fulvus</name>
    <dbReference type="NCBI Taxonomy" id="2987523"/>
    <lineage>
        <taxon>Bacteria</taxon>
        <taxon>Pseudomonadati</taxon>
        <taxon>Pseudomonadota</taxon>
        <taxon>Alphaproteobacteria</taxon>
        <taxon>Sphingomonadales</taxon>
        <taxon>Erythrobacteraceae</taxon>
        <taxon>Erythrobacter/Porphyrobacter group</taxon>
        <taxon>Erythrobacter</taxon>
    </lineage>
</organism>
<gene>
    <name evidence="2" type="ORF">OIK40_14690</name>
</gene>
<dbReference type="Proteomes" id="UP001216558">
    <property type="component" value="Unassembled WGS sequence"/>
</dbReference>
<sequence>MIRRRIFAATTALAALTMAPQPLAAQERASEAEEMDQAMAMLGQMFPAEPLTAEEQARLPQAQGIVALMIPEGTMSEMMGSMFDNMLGPLLAAVDAPAKGTVTRATGISDSALDLTPEQAAQIAALFDPAYAERHEREKALFPAMMRDMMTAMEPAMRKAMSELYAIHFSSTELDGIESFFLTDIGAAYARKSFTMSSDPRIIGATMEAMPQMMGAFADLERKMAEATADLPAPRSFADLSAAEQGEVAAATGYSVDEITAMAGGSE</sequence>
<feature type="signal peptide" evidence="1">
    <location>
        <begin position="1"/>
        <end position="24"/>
    </location>
</feature>
<dbReference type="RefSeq" id="WP_273679105.1">
    <property type="nucleotide sequence ID" value="NZ_JAQQXQ010000015.1"/>
</dbReference>